<keyword evidence="2" id="KW-1185">Reference proteome</keyword>
<comment type="caution">
    <text evidence="1">The sequence shown here is derived from an EMBL/GenBank/DDBJ whole genome shotgun (WGS) entry which is preliminary data.</text>
</comment>
<dbReference type="AlphaFoldDB" id="A0A318XI81"/>
<reference evidence="1 2" key="1">
    <citation type="submission" date="2018-06" db="EMBL/GenBank/DDBJ databases">
        <title>Genomic Encyclopedia of Type Strains, Phase I: the one thousand microbial genomes (KMG-I) project.</title>
        <authorList>
            <person name="Kyrpides N."/>
        </authorList>
    </citation>
    <scope>NUCLEOTIDE SEQUENCE [LARGE SCALE GENOMIC DNA]</scope>
    <source>
        <strain evidence="1 2">DSM 19573</strain>
    </source>
</reference>
<gene>
    <name evidence="1" type="ORF">LY28_03423</name>
</gene>
<dbReference type="EMBL" id="QKMR01000027">
    <property type="protein sequence ID" value="PYG84965.1"/>
    <property type="molecule type" value="Genomic_DNA"/>
</dbReference>
<name>A0A318XI81_9FIRM</name>
<organism evidence="1 2">
    <name type="scientific">Ruminiclostridium sufflavum DSM 19573</name>
    <dbReference type="NCBI Taxonomy" id="1121337"/>
    <lineage>
        <taxon>Bacteria</taxon>
        <taxon>Bacillati</taxon>
        <taxon>Bacillota</taxon>
        <taxon>Clostridia</taxon>
        <taxon>Eubacteriales</taxon>
        <taxon>Oscillospiraceae</taxon>
        <taxon>Ruminiclostridium</taxon>
    </lineage>
</organism>
<protein>
    <submittedName>
        <fullName evidence="1">Uncharacterized protein</fullName>
    </submittedName>
</protein>
<sequence length="74" mass="8747">MSNLILTLAGQSAYNYIKISSIRLQVSWLYGFKFTLGEKKIVNELELIRLKPIENRMRKYIRGLDEYPASFLYK</sequence>
<dbReference type="RefSeq" id="WP_110463381.1">
    <property type="nucleotide sequence ID" value="NZ_QKMR01000027.1"/>
</dbReference>
<proteinExistence type="predicted"/>
<evidence type="ECO:0000313" key="1">
    <source>
        <dbReference type="EMBL" id="PYG84965.1"/>
    </source>
</evidence>
<evidence type="ECO:0000313" key="2">
    <source>
        <dbReference type="Proteomes" id="UP000248132"/>
    </source>
</evidence>
<accession>A0A318XI81</accession>
<dbReference type="Proteomes" id="UP000248132">
    <property type="component" value="Unassembled WGS sequence"/>
</dbReference>